<evidence type="ECO:0000313" key="1">
    <source>
        <dbReference type="EMBL" id="GMN66724.1"/>
    </source>
</evidence>
<comment type="caution">
    <text evidence="1">The sequence shown here is derived from an EMBL/GenBank/DDBJ whole genome shotgun (WGS) entry which is preliminary data.</text>
</comment>
<dbReference type="AlphaFoldDB" id="A0AA88JA00"/>
<proteinExistence type="predicted"/>
<organism evidence="1 2">
    <name type="scientific">Ficus carica</name>
    <name type="common">Common fig</name>
    <dbReference type="NCBI Taxonomy" id="3494"/>
    <lineage>
        <taxon>Eukaryota</taxon>
        <taxon>Viridiplantae</taxon>
        <taxon>Streptophyta</taxon>
        <taxon>Embryophyta</taxon>
        <taxon>Tracheophyta</taxon>
        <taxon>Spermatophyta</taxon>
        <taxon>Magnoliopsida</taxon>
        <taxon>eudicotyledons</taxon>
        <taxon>Gunneridae</taxon>
        <taxon>Pentapetalae</taxon>
        <taxon>rosids</taxon>
        <taxon>fabids</taxon>
        <taxon>Rosales</taxon>
        <taxon>Moraceae</taxon>
        <taxon>Ficeae</taxon>
        <taxon>Ficus</taxon>
    </lineage>
</organism>
<gene>
    <name evidence="1" type="ORF">TIFTF001_035778</name>
</gene>
<evidence type="ECO:0000313" key="2">
    <source>
        <dbReference type="Proteomes" id="UP001187192"/>
    </source>
</evidence>
<protein>
    <submittedName>
        <fullName evidence="1">Uncharacterized protein</fullName>
    </submittedName>
</protein>
<reference evidence="1" key="1">
    <citation type="submission" date="2023-07" db="EMBL/GenBank/DDBJ databases">
        <title>draft genome sequence of fig (Ficus carica).</title>
        <authorList>
            <person name="Takahashi T."/>
            <person name="Nishimura K."/>
        </authorList>
    </citation>
    <scope>NUCLEOTIDE SEQUENCE</scope>
</reference>
<name>A0AA88JA00_FICCA</name>
<accession>A0AA88JA00</accession>
<keyword evidence="2" id="KW-1185">Reference proteome</keyword>
<dbReference type="EMBL" id="BTGU01000356">
    <property type="protein sequence ID" value="GMN66724.1"/>
    <property type="molecule type" value="Genomic_DNA"/>
</dbReference>
<dbReference type="Proteomes" id="UP001187192">
    <property type="component" value="Unassembled WGS sequence"/>
</dbReference>
<sequence length="298" mass="31594">MIAGVKGGSTAPTCSNPYRWLSIAASPSASQAVKHGGYAPVDIHCVPPALVRVASSPEYRGCGDPRPGSLVIATPRAFSTRVILQISLLASRVLPSVLDVPREDFHLRGFPLCSRTSPAYGSPGALRAGRSRVVKALGVLVGLRVHSLVAVRRTGSSDGKDVVAGKALLAPKFALCLVAYKKEAARSNGDTDGVFVMGTPMLKSVMSLVSKQRGRALPRKSYPYLNRWADPLFIGIPRGHGCSGDPVGLNSECPRRVDMLQVHMHHKSNRLAPRVPMICDGGHEGRLILIQAAGTVSA</sequence>